<accession>A0A4Y6PMB5</accession>
<proteinExistence type="predicted"/>
<dbReference type="AlphaFoldDB" id="A0A4Y6PMB5"/>
<keyword evidence="2" id="KW-1185">Reference proteome</keyword>
<name>A0A4Y6PMB5_PERCE</name>
<sequence length="265" mass="29247">MAAVSDEQLEQLTGDEALSAKIWALTGDTAADEPLQAELSYDAERATFVSEAIDLATLPSWDTLSIRVSGSFDDKRFEQTFEFAAGESEGTEVVPDPFAAAKDVELAVITIDPELPAPDYDYPSTDAPFRLSGTEFWQKWPGGHNPTYSYSEGTEAGRKCMTAAAIRFEAIMADPPEALVELEENSEWGGRFFNWNDDYSHEDSTGYPSGAVLWAWRTHLIKWISQTGDDGRCYLPTRSLVERAAANCLQKAERSDGEIQGCQAY</sequence>
<organism evidence="1 2">
    <name type="scientific">Persicimonas caeni</name>
    <dbReference type="NCBI Taxonomy" id="2292766"/>
    <lineage>
        <taxon>Bacteria</taxon>
        <taxon>Deltaproteobacteria</taxon>
        <taxon>Bradymonadales</taxon>
        <taxon>Bradymonadaceae</taxon>
        <taxon>Persicimonas</taxon>
    </lineage>
</organism>
<evidence type="ECO:0000313" key="2">
    <source>
        <dbReference type="Proteomes" id="UP000315995"/>
    </source>
</evidence>
<dbReference type="Proteomes" id="UP000315995">
    <property type="component" value="Chromosome"/>
</dbReference>
<accession>A0A5B8XY92</accession>
<protein>
    <submittedName>
        <fullName evidence="1">Uncharacterized protein</fullName>
    </submittedName>
</protein>
<dbReference type="EMBL" id="CP041186">
    <property type="protein sequence ID" value="QDG49359.1"/>
    <property type="molecule type" value="Genomic_DNA"/>
</dbReference>
<dbReference type="OrthoDB" id="10019401at2"/>
<evidence type="ECO:0000313" key="1">
    <source>
        <dbReference type="EMBL" id="QDG49359.1"/>
    </source>
</evidence>
<gene>
    <name evidence="1" type="ORF">FIV42_00990</name>
</gene>
<reference evidence="1 2" key="1">
    <citation type="submission" date="2019-06" db="EMBL/GenBank/DDBJ databases">
        <title>Persicimonas caeni gen. nov., sp. nov., a predatory bacterium isolated from solar saltern.</title>
        <authorList>
            <person name="Wang S."/>
        </authorList>
    </citation>
    <scope>NUCLEOTIDE SEQUENCE [LARGE SCALE GENOMIC DNA]</scope>
    <source>
        <strain evidence="1 2">YN101</strain>
    </source>
</reference>